<keyword evidence="4 6" id="KW-1133">Transmembrane helix</keyword>
<evidence type="ECO:0000256" key="2">
    <source>
        <dbReference type="ARBA" id="ARBA00022692"/>
    </source>
</evidence>
<dbReference type="InterPro" id="IPR024862">
    <property type="entry name" value="TRPV"/>
</dbReference>
<feature type="transmembrane region" description="Helical" evidence="6">
    <location>
        <begin position="285"/>
        <end position="310"/>
    </location>
</feature>
<feature type="transmembrane region" description="Helical" evidence="6">
    <location>
        <begin position="81"/>
        <end position="98"/>
    </location>
</feature>
<feature type="transmembrane region" description="Helical" evidence="6">
    <location>
        <begin position="148"/>
        <end position="169"/>
    </location>
</feature>
<feature type="domain" description="Ion transport" evidence="7">
    <location>
        <begin position="90"/>
        <end position="315"/>
    </location>
</feature>
<evidence type="ECO:0000259" key="7">
    <source>
        <dbReference type="Pfam" id="PF00520"/>
    </source>
</evidence>
<comment type="caution">
    <text evidence="8">The sequence shown here is derived from an EMBL/GenBank/DDBJ whole genome shotgun (WGS) entry which is preliminary data.</text>
</comment>
<dbReference type="OrthoDB" id="2439775at2759"/>
<protein>
    <recommendedName>
        <fullName evidence="7">Ion transport domain-containing protein</fullName>
    </recommendedName>
</protein>
<comment type="subcellular location">
    <subcellularLocation>
        <location evidence="1">Membrane</location>
        <topology evidence="1">Multi-pass membrane protein</topology>
    </subcellularLocation>
</comment>
<dbReference type="Pfam" id="PF00520">
    <property type="entry name" value="Ion_trans"/>
    <property type="match status" value="1"/>
</dbReference>
<keyword evidence="5 6" id="KW-0472">Membrane</keyword>
<dbReference type="GO" id="GO:0005216">
    <property type="term" value="F:monoatomic ion channel activity"/>
    <property type="evidence" value="ECO:0007669"/>
    <property type="project" value="InterPro"/>
</dbReference>
<feature type="transmembrane region" description="Helical" evidence="6">
    <location>
        <begin position="221"/>
        <end position="243"/>
    </location>
</feature>
<evidence type="ECO:0000256" key="5">
    <source>
        <dbReference type="ARBA" id="ARBA00023136"/>
    </source>
</evidence>
<sequence>MVPLPDFIVYPQGIDEKRDELWKIPLKFLKMLIWPRGHIIKKEEKMSPFLRMIRNENRAEIYDNPSIAAIIDFKWNAARSYFLRQIFLYFMFALPYSYKRHDPFNHDSDYLIKICQYTYYWMGFYLLNIERNRIKYNGWKRYHNFYNLFDLFSVVFPLFSSLVHNILFIAVHKRESSIHDSLIICKSFSILIISMEILLLLRYFEKAGAYVYIITNIFKNIAPFLIFMLLFVFGFSYSMYILLEHTDANRPQNYSDLLRTTESVFFWTNGRWDQLDQWGVWQKEVFSLIGSVVVATILQNMLIAIMTSAFDDAKEVSRHATLKYRADVIAEYEAIDKPFGNQNVNPRFIYFTGKTEYIEKWLEKSRRTRENYRNFLAEIDNDHSWHYDDDDDDDDYDDNDNRRNWFHSHDTLPNARIPLSLCWFVDEDVKTFQSSIKTSSIIQVDNIQKENIYNEVKILQDKIHHLLNILQN</sequence>
<accession>A0A8H3MCH1</accession>
<evidence type="ECO:0000256" key="6">
    <source>
        <dbReference type="SAM" id="Phobius"/>
    </source>
</evidence>
<evidence type="ECO:0000313" key="9">
    <source>
        <dbReference type="Proteomes" id="UP000615446"/>
    </source>
</evidence>
<dbReference type="PANTHER" id="PTHR10582">
    <property type="entry name" value="TRANSIENT RECEPTOR POTENTIAL ION CHANNEL PROTEIN"/>
    <property type="match status" value="1"/>
</dbReference>
<dbReference type="Proteomes" id="UP000615446">
    <property type="component" value="Unassembled WGS sequence"/>
</dbReference>
<evidence type="ECO:0000256" key="1">
    <source>
        <dbReference type="ARBA" id="ARBA00004141"/>
    </source>
</evidence>
<keyword evidence="3" id="KW-0677">Repeat</keyword>
<dbReference type="GO" id="GO:0098703">
    <property type="term" value="P:calcium ion import across plasma membrane"/>
    <property type="evidence" value="ECO:0007669"/>
    <property type="project" value="TreeGrafter"/>
</dbReference>
<keyword evidence="2 6" id="KW-0812">Transmembrane</keyword>
<dbReference type="GO" id="GO:0005886">
    <property type="term" value="C:plasma membrane"/>
    <property type="evidence" value="ECO:0007669"/>
    <property type="project" value="TreeGrafter"/>
</dbReference>
<evidence type="ECO:0000313" key="8">
    <source>
        <dbReference type="EMBL" id="GET02146.1"/>
    </source>
</evidence>
<feature type="transmembrane region" description="Helical" evidence="6">
    <location>
        <begin position="181"/>
        <end position="201"/>
    </location>
</feature>
<feature type="transmembrane region" description="Helical" evidence="6">
    <location>
        <begin position="110"/>
        <end position="127"/>
    </location>
</feature>
<evidence type="ECO:0000256" key="4">
    <source>
        <dbReference type="ARBA" id="ARBA00022989"/>
    </source>
</evidence>
<dbReference type="InterPro" id="IPR005821">
    <property type="entry name" value="Ion_trans_dom"/>
</dbReference>
<dbReference type="EMBL" id="BLAL01000304">
    <property type="protein sequence ID" value="GET02146.1"/>
    <property type="molecule type" value="Genomic_DNA"/>
</dbReference>
<name>A0A8H3MCH1_9GLOM</name>
<evidence type="ECO:0000256" key="3">
    <source>
        <dbReference type="ARBA" id="ARBA00022737"/>
    </source>
</evidence>
<gene>
    <name evidence="8" type="ORF">RCL2_002852600</name>
</gene>
<organism evidence="8 9">
    <name type="scientific">Rhizophagus clarus</name>
    <dbReference type="NCBI Taxonomy" id="94130"/>
    <lineage>
        <taxon>Eukaryota</taxon>
        <taxon>Fungi</taxon>
        <taxon>Fungi incertae sedis</taxon>
        <taxon>Mucoromycota</taxon>
        <taxon>Glomeromycotina</taxon>
        <taxon>Glomeromycetes</taxon>
        <taxon>Glomerales</taxon>
        <taxon>Glomeraceae</taxon>
        <taxon>Rhizophagus</taxon>
    </lineage>
</organism>
<dbReference type="AlphaFoldDB" id="A0A8H3MCH1"/>
<dbReference type="PANTHER" id="PTHR10582:SF2">
    <property type="entry name" value="INACTIVE"/>
    <property type="match status" value="1"/>
</dbReference>
<proteinExistence type="predicted"/>
<reference evidence="8" key="1">
    <citation type="submission" date="2019-10" db="EMBL/GenBank/DDBJ databases">
        <title>Conservation and host-specific expression of non-tandemly repeated heterogenous ribosome RNA gene in arbuscular mycorrhizal fungi.</title>
        <authorList>
            <person name="Maeda T."/>
            <person name="Kobayashi Y."/>
            <person name="Nakagawa T."/>
            <person name="Ezawa T."/>
            <person name="Yamaguchi K."/>
            <person name="Bino T."/>
            <person name="Nishimoto Y."/>
            <person name="Shigenobu S."/>
            <person name="Kawaguchi M."/>
        </authorList>
    </citation>
    <scope>NUCLEOTIDE SEQUENCE</scope>
    <source>
        <strain evidence="8">HR1</strain>
    </source>
</reference>